<evidence type="ECO:0000313" key="3">
    <source>
        <dbReference type="Proteomes" id="UP001162793"/>
    </source>
</evidence>
<comment type="caution">
    <text evidence="2">The sequence shown here is derived from an EMBL/GenBank/DDBJ whole genome shotgun (WGS) entry which is preliminary data.</text>
</comment>
<dbReference type="AlphaFoldDB" id="A0AA41WRV6"/>
<keyword evidence="1" id="KW-0472">Membrane</keyword>
<dbReference type="Proteomes" id="UP001162793">
    <property type="component" value="Unassembled WGS sequence"/>
</dbReference>
<evidence type="ECO:0000256" key="1">
    <source>
        <dbReference type="SAM" id="Phobius"/>
    </source>
</evidence>
<keyword evidence="1" id="KW-1133">Transmembrane helix</keyword>
<evidence type="ECO:0008006" key="4">
    <source>
        <dbReference type="Google" id="ProtNLM"/>
    </source>
</evidence>
<dbReference type="EMBL" id="JAMYWC010000004">
    <property type="protein sequence ID" value="MCP1174040.1"/>
    <property type="molecule type" value="Genomic_DNA"/>
</dbReference>
<feature type="transmembrane region" description="Helical" evidence="1">
    <location>
        <begin position="79"/>
        <end position="97"/>
    </location>
</feature>
<sequence length="101" mass="10841">MKLPALVVRASGTRVVARRKSMAMVRMFVSEWQGFAGTVRASQAEVPMLFGMPGSAAGGLGTRAAESARLQRKWVRKQIGLTIVTAGAMIVLLHGMVQLMV</sequence>
<organism evidence="2 3">
    <name type="scientific">Ralstonia chuxiongensis</name>
    <dbReference type="NCBI Taxonomy" id="2957504"/>
    <lineage>
        <taxon>Bacteria</taxon>
        <taxon>Pseudomonadati</taxon>
        <taxon>Pseudomonadota</taxon>
        <taxon>Betaproteobacteria</taxon>
        <taxon>Burkholderiales</taxon>
        <taxon>Burkholderiaceae</taxon>
        <taxon>Ralstonia</taxon>
    </lineage>
</organism>
<name>A0AA41WRV6_9RALS</name>
<gene>
    <name evidence="2" type="ORF">NKG59_16875</name>
</gene>
<evidence type="ECO:0000313" key="2">
    <source>
        <dbReference type="EMBL" id="MCP1174040.1"/>
    </source>
</evidence>
<keyword evidence="3" id="KW-1185">Reference proteome</keyword>
<accession>A0AA41WRV6</accession>
<reference evidence="3" key="1">
    <citation type="journal article" date="2023" name="Front. Microbiol.">
        <title>Ralstonia chuxiongensis sp. nov., Ralstonia mojiangensis sp. nov., and Ralstonia soli sp. nov., isolated from tobacco fields, are three novel species in the family Burkholderiaceae.</title>
        <authorList>
            <person name="Lu C.H."/>
            <person name="Zhang Y.Y."/>
            <person name="Jiang N."/>
            <person name="Chen W."/>
            <person name="Shao X."/>
            <person name="Zhao Z.M."/>
            <person name="Lu W.L."/>
            <person name="Hu X."/>
            <person name="Xi Y.X."/>
            <person name="Zou S.Y."/>
            <person name="Wei Q.J."/>
            <person name="Lin Z.L."/>
            <person name="Gong L."/>
            <person name="Gai X.T."/>
            <person name="Zhang L.Q."/>
            <person name="Li J.Y."/>
            <person name="Jin Y."/>
            <person name="Xia Z.Y."/>
        </authorList>
    </citation>
    <scope>NUCLEOTIDE SEQUENCE [LARGE SCALE GENOMIC DNA]</scope>
    <source>
        <strain evidence="3">21YRMH01-3</strain>
    </source>
</reference>
<proteinExistence type="predicted"/>
<keyword evidence="1" id="KW-0812">Transmembrane</keyword>
<protein>
    <recommendedName>
        <fullName evidence="4">Transmembrane protein</fullName>
    </recommendedName>
</protein>